<evidence type="ECO:0000313" key="2">
    <source>
        <dbReference type="Proteomes" id="UP000316688"/>
    </source>
</evidence>
<dbReference type="SUPFAM" id="SSF51294">
    <property type="entry name" value="Hedgehog/intein (Hint) domain"/>
    <property type="match status" value="1"/>
</dbReference>
<dbReference type="Gene3D" id="2.170.16.10">
    <property type="entry name" value="Hedgehog/Intein (Hint) domain"/>
    <property type="match status" value="1"/>
</dbReference>
<proteinExistence type="predicted"/>
<evidence type="ECO:0000313" key="1">
    <source>
        <dbReference type="EMBL" id="TVO65539.1"/>
    </source>
</evidence>
<dbReference type="AlphaFoldDB" id="A0A557RK48"/>
<reference evidence="1 2" key="1">
    <citation type="submission" date="2019-07" db="EMBL/GenBank/DDBJ databases">
        <title>Reclasification of Spiribacter aquaticus.</title>
        <authorList>
            <person name="Leon M.J."/>
            <person name="Sanchez-Porro C."/>
            <person name="Ventosa A."/>
        </authorList>
    </citation>
    <scope>NUCLEOTIDE SEQUENCE [LARGE SCALE GENOMIC DNA]</scope>
    <source>
        <strain evidence="1 2">SP30</strain>
    </source>
</reference>
<name>A0A557RK48_9GAMM</name>
<sequence length="175" mass="18268">MDVRQGLLKGIDCGSGATGAVGGGMTGGSNGSMTGGGGMCFHPDTPVCLADGSTVRVGDVRIGDRLADGSSVQMTLEFLTDDLYQVGNVWVSGSHAVYEQGEWKRVRDAAGATRLAVSRQRVINLVTDTHRIQAGGKLFADYLEVGGAFRQSIWTNMVAKYGGVNHAMKAKASVA</sequence>
<organism evidence="1 2">
    <name type="scientific">Spiribacter aquaticus</name>
    <dbReference type="NCBI Taxonomy" id="1935996"/>
    <lineage>
        <taxon>Bacteria</taxon>
        <taxon>Pseudomonadati</taxon>
        <taxon>Pseudomonadota</taxon>
        <taxon>Gammaproteobacteria</taxon>
        <taxon>Chromatiales</taxon>
        <taxon>Ectothiorhodospiraceae</taxon>
        <taxon>Spiribacter</taxon>
    </lineage>
</organism>
<dbReference type="Proteomes" id="UP000316688">
    <property type="component" value="Unassembled WGS sequence"/>
</dbReference>
<protein>
    <recommendedName>
        <fullName evidence="3">Hint domain-containing protein</fullName>
    </recommendedName>
</protein>
<dbReference type="InterPro" id="IPR036844">
    <property type="entry name" value="Hint_dom_sf"/>
</dbReference>
<accession>A0A557RK48</accession>
<comment type="caution">
    <text evidence="1">The sequence shown here is derived from an EMBL/GenBank/DDBJ whole genome shotgun (WGS) entry which is preliminary data.</text>
</comment>
<gene>
    <name evidence="1" type="ORF">FPL11_05595</name>
</gene>
<evidence type="ECO:0008006" key="3">
    <source>
        <dbReference type="Google" id="ProtNLM"/>
    </source>
</evidence>
<keyword evidence="2" id="KW-1185">Reference proteome</keyword>
<dbReference type="EMBL" id="VMKP01000002">
    <property type="protein sequence ID" value="TVO65539.1"/>
    <property type="molecule type" value="Genomic_DNA"/>
</dbReference>
<dbReference type="RefSeq" id="WP_144347758.1">
    <property type="nucleotide sequence ID" value="NZ_VMKP01000002.1"/>
</dbReference>